<evidence type="ECO:0000256" key="1">
    <source>
        <dbReference type="SAM" id="Phobius"/>
    </source>
</evidence>
<reference evidence="3 4" key="1">
    <citation type="journal article" date="2015" name="BMC Genomics">
        <title>Comparative genomics and metabolic profiling of the genus Lysobacter.</title>
        <authorList>
            <person name="de Bruijn I."/>
            <person name="Cheng X."/>
            <person name="de Jager V."/>
            <person name="Exposito R.G."/>
            <person name="Watrous J."/>
            <person name="Patel N."/>
            <person name="Postma J."/>
            <person name="Dorrestein P.C."/>
            <person name="Kobayashi D."/>
            <person name="Raaijmakers J.M."/>
        </authorList>
    </citation>
    <scope>NUCLEOTIDE SEQUENCE [LARGE SCALE GENOMIC DNA]</scope>
    <source>
        <strain evidence="3 4">76</strain>
    </source>
</reference>
<keyword evidence="1" id="KW-0812">Transmembrane</keyword>
<feature type="domain" description="LiaI-LiaF-like transmembrane region" evidence="2">
    <location>
        <begin position="6"/>
        <end position="50"/>
    </location>
</feature>
<dbReference type="KEGG" id="lab:LA76x_2088"/>
<dbReference type="PATRIC" id="fig|84531.7.peg.1399"/>
<name>A0A0S2F9P9_LYSAN</name>
<dbReference type="Proteomes" id="UP000060787">
    <property type="component" value="Chromosome"/>
</dbReference>
<dbReference type="KEGG" id="laq:GLA29479_1416"/>
<evidence type="ECO:0000259" key="2">
    <source>
        <dbReference type="Pfam" id="PF18917"/>
    </source>
</evidence>
<gene>
    <name evidence="3" type="ORF">LA76x_2088</name>
</gene>
<keyword evidence="1" id="KW-0472">Membrane</keyword>
<accession>A0A0S2F9P9</accession>
<dbReference type="AlphaFoldDB" id="A0A0S2F9P9"/>
<keyword evidence="4" id="KW-1185">Reference proteome</keyword>
<dbReference type="RefSeq" id="WP_169795620.1">
    <property type="nucleotide sequence ID" value="NZ_CP011129.1"/>
</dbReference>
<dbReference type="InterPro" id="IPR043726">
    <property type="entry name" value="LiaI-LiaF-like_TM1"/>
</dbReference>
<dbReference type="EMBL" id="CP011129">
    <property type="protein sequence ID" value="ALN80227.1"/>
    <property type="molecule type" value="Genomic_DNA"/>
</dbReference>
<evidence type="ECO:0000313" key="4">
    <source>
        <dbReference type="Proteomes" id="UP000060787"/>
    </source>
</evidence>
<protein>
    <recommendedName>
        <fullName evidence="2">LiaI-LiaF-like transmembrane region domain-containing protein</fullName>
    </recommendedName>
</protein>
<organism evidence="3 4">
    <name type="scientific">Lysobacter antibioticus</name>
    <dbReference type="NCBI Taxonomy" id="84531"/>
    <lineage>
        <taxon>Bacteria</taxon>
        <taxon>Pseudomonadati</taxon>
        <taxon>Pseudomonadota</taxon>
        <taxon>Gammaproteobacteria</taxon>
        <taxon>Lysobacterales</taxon>
        <taxon>Lysobacteraceae</taxon>
        <taxon>Lysobacter</taxon>
    </lineage>
</organism>
<dbReference type="eggNOG" id="ENOG5031I32">
    <property type="taxonomic scope" value="Bacteria"/>
</dbReference>
<proteinExistence type="predicted"/>
<feature type="transmembrane region" description="Helical" evidence="1">
    <location>
        <begin position="34"/>
        <end position="51"/>
    </location>
</feature>
<keyword evidence="1" id="KW-1133">Transmembrane helix</keyword>
<sequence>MKSHVVGALILIVIGTLFLLNNLGLTNVSLTRLLMTWWPAILIAVGLGLLFKRGK</sequence>
<dbReference type="STRING" id="84531.LA76x_2088"/>
<evidence type="ECO:0000313" key="3">
    <source>
        <dbReference type="EMBL" id="ALN80227.1"/>
    </source>
</evidence>
<dbReference type="Pfam" id="PF18917">
    <property type="entry name" value="LiaI-LiaF-like_TM1"/>
    <property type="match status" value="1"/>
</dbReference>